<organism evidence="1 2">
    <name type="scientific">Engelhardtia mirabilis</name>
    <dbReference type="NCBI Taxonomy" id="2528011"/>
    <lineage>
        <taxon>Bacteria</taxon>
        <taxon>Pseudomonadati</taxon>
        <taxon>Planctomycetota</taxon>
        <taxon>Planctomycetia</taxon>
        <taxon>Planctomycetia incertae sedis</taxon>
        <taxon>Engelhardtia</taxon>
    </lineage>
</organism>
<sequence length="173" mass="18587">MAFGELLLVPADGKPLFLHVPPDNTANPVRFDGVAAGEYTFSFDSHMNDLRLPPAGELPRPITVHPTSGAAITIVAPRLGSLLVSATTGSDGARFGGAFTGHYTEEWNVVSTDEGLSFKDMRVVIDYEPPYRVEGLSPGRYLLKPQRGTLSGDIFVPFEIVAGETTTLELALK</sequence>
<keyword evidence="2" id="KW-1185">Reference proteome</keyword>
<dbReference type="Proteomes" id="UP000316921">
    <property type="component" value="Chromosome"/>
</dbReference>
<dbReference type="KEGG" id="pbap:Pla133_50170"/>
<dbReference type="EMBL" id="CP036287">
    <property type="protein sequence ID" value="QDU69894.1"/>
    <property type="molecule type" value="Genomic_DNA"/>
</dbReference>
<reference evidence="1 2" key="1">
    <citation type="submission" date="2019-02" db="EMBL/GenBank/DDBJ databases">
        <title>Deep-cultivation of Planctomycetes and their phenomic and genomic characterization uncovers novel biology.</title>
        <authorList>
            <person name="Wiegand S."/>
            <person name="Jogler M."/>
            <person name="Boedeker C."/>
            <person name="Pinto D."/>
            <person name="Vollmers J."/>
            <person name="Rivas-Marin E."/>
            <person name="Kohn T."/>
            <person name="Peeters S.H."/>
            <person name="Heuer A."/>
            <person name="Rast P."/>
            <person name="Oberbeckmann S."/>
            <person name="Bunk B."/>
            <person name="Jeske O."/>
            <person name="Meyerdierks A."/>
            <person name="Storesund J.E."/>
            <person name="Kallscheuer N."/>
            <person name="Luecker S."/>
            <person name="Lage O.M."/>
            <person name="Pohl T."/>
            <person name="Merkel B.J."/>
            <person name="Hornburger P."/>
            <person name="Mueller R.-W."/>
            <person name="Bruemmer F."/>
            <person name="Labrenz M."/>
            <person name="Spormann A.M."/>
            <person name="Op den Camp H."/>
            <person name="Overmann J."/>
            <person name="Amann R."/>
            <person name="Jetten M.S.M."/>
            <person name="Mascher T."/>
            <person name="Medema M.H."/>
            <person name="Devos D.P."/>
            <person name="Kaster A.-K."/>
            <person name="Ovreas L."/>
            <person name="Rohde M."/>
            <person name="Galperin M.Y."/>
            <person name="Jogler C."/>
        </authorList>
    </citation>
    <scope>NUCLEOTIDE SEQUENCE [LARGE SCALE GENOMIC DNA]</scope>
    <source>
        <strain evidence="1 2">Pla133</strain>
    </source>
</reference>
<name>A0A518BSF0_9BACT</name>
<proteinExistence type="predicted"/>
<protein>
    <submittedName>
        <fullName evidence="1">Uncharacterized protein</fullName>
    </submittedName>
</protein>
<accession>A0A518BSF0</accession>
<evidence type="ECO:0000313" key="2">
    <source>
        <dbReference type="Proteomes" id="UP000316921"/>
    </source>
</evidence>
<evidence type="ECO:0000313" key="1">
    <source>
        <dbReference type="EMBL" id="QDU69894.1"/>
    </source>
</evidence>
<gene>
    <name evidence="1" type="ORF">Pla133_50170</name>
</gene>
<dbReference type="AlphaFoldDB" id="A0A518BSF0"/>